<sequence length="151" mass="16797">MKSSRQDEILRIIRERDVETQEELASELRKTGYKVTQATVSRDIRELKLIKVAANGGGFKYAKPERHETAVSDRLTRILNDSLVNVDFSGNMIVVKTLSGSANVAAEALDNLGWEEILGTIAGDNTIFIVARDAADTAEITNRIRKLTDHR</sequence>
<organism evidence="1 2">
    <name type="scientific">Aristaeella hokkaidonensis</name>
    <dbReference type="NCBI Taxonomy" id="3046382"/>
    <lineage>
        <taxon>Bacteria</taxon>
        <taxon>Bacillati</taxon>
        <taxon>Bacillota</taxon>
        <taxon>Clostridia</taxon>
        <taxon>Eubacteriales</taxon>
        <taxon>Aristaeellaceae</taxon>
        <taxon>Aristaeella</taxon>
    </lineage>
</organism>
<dbReference type="EMBL" id="CP068393">
    <property type="protein sequence ID" value="QUC67940.1"/>
    <property type="molecule type" value="Genomic_DNA"/>
</dbReference>
<accession>A0AC61MY18</accession>
<gene>
    <name evidence="1" type="ORF">JYE49_04360</name>
</gene>
<proteinExistence type="predicted"/>
<name>A0AC61MY18_9FIRM</name>
<evidence type="ECO:0000313" key="2">
    <source>
        <dbReference type="Proteomes" id="UP000682782"/>
    </source>
</evidence>
<reference evidence="1" key="1">
    <citation type="submission" date="2021-01" db="EMBL/GenBank/DDBJ databases">
        <title>Complete genome sequence of Clostridiales bacterium R-7.</title>
        <authorList>
            <person name="Mahoney-Kurpe S.C."/>
            <person name="Palevich N."/>
            <person name="Koike S."/>
            <person name="Moon C.D."/>
            <person name="Attwood G.T."/>
        </authorList>
    </citation>
    <scope>NUCLEOTIDE SEQUENCE</scope>
    <source>
        <strain evidence="1">R-7</strain>
    </source>
</reference>
<dbReference type="Proteomes" id="UP000682782">
    <property type="component" value="Chromosome"/>
</dbReference>
<evidence type="ECO:0000313" key="1">
    <source>
        <dbReference type="EMBL" id="QUC67940.1"/>
    </source>
</evidence>
<keyword evidence="2" id="KW-1185">Reference proteome</keyword>
<protein>
    <submittedName>
        <fullName evidence="1">Arginine repressor</fullName>
    </submittedName>
</protein>